<dbReference type="EMBL" id="JARKHS020020197">
    <property type="protein sequence ID" value="KAK8771052.1"/>
    <property type="molecule type" value="Genomic_DNA"/>
</dbReference>
<protein>
    <submittedName>
        <fullName evidence="2">Uncharacterized protein</fullName>
    </submittedName>
</protein>
<evidence type="ECO:0000313" key="3">
    <source>
        <dbReference type="Proteomes" id="UP001321473"/>
    </source>
</evidence>
<name>A0AAQ4E8V3_AMBAM</name>
<feature type="compositionally biased region" description="Acidic residues" evidence="1">
    <location>
        <begin position="158"/>
        <end position="179"/>
    </location>
</feature>
<reference evidence="2 3" key="1">
    <citation type="journal article" date="2023" name="Arcadia Sci">
        <title>De novo assembly of a long-read Amblyomma americanum tick genome.</title>
        <authorList>
            <person name="Chou S."/>
            <person name="Poskanzer K.E."/>
            <person name="Rollins M."/>
            <person name="Thuy-Boun P.S."/>
        </authorList>
    </citation>
    <scope>NUCLEOTIDE SEQUENCE [LARGE SCALE GENOMIC DNA]</scope>
    <source>
        <strain evidence="2">F_SG_1</strain>
        <tissue evidence="2">Salivary glands</tissue>
    </source>
</reference>
<organism evidence="2 3">
    <name type="scientific">Amblyomma americanum</name>
    <name type="common">Lone star tick</name>
    <dbReference type="NCBI Taxonomy" id="6943"/>
    <lineage>
        <taxon>Eukaryota</taxon>
        <taxon>Metazoa</taxon>
        <taxon>Ecdysozoa</taxon>
        <taxon>Arthropoda</taxon>
        <taxon>Chelicerata</taxon>
        <taxon>Arachnida</taxon>
        <taxon>Acari</taxon>
        <taxon>Parasitiformes</taxon>
        <taxon>Ixodida</taxon>
        <taxon>Ixodoidea</taxon>
        <taxon>Ixodidae</taxon>
        <taxon>Amblyomminae</taxon>
        <taxon>Amblyomma</taxon>
    </lineage>
</organism>
<gene>
    <name evidence="2" type="ORF">V5799_025704</name>
</gene>
<dbReference type="Proteomes" id="UP001321473">
    <property type="component" value="Unassembled WGS sequence"/>
</dbReference>
<evidence type="ECO:0000256" key="1">
    <source>
        <dbReference type="SAM" id="MobiDB-lite"/>
    </source>
</evidence>
<accession>A0AAQ4E8V3</accession>
<feature type="compositionally biased region" description="Polar residues" evidence="1">
    <location>
        <begin position="122"/>
        <end position="137"/>
    </location>
</feature>
<proteinExistence type="predicted"/>
<comment type="caution">
    <text evidence="2">The sequence shown here is derived from an EMBL/GenBank/DDBJ whole genome shotgun (WGS) entry which is preliminary data.</text>
</comment>
<evidence type="ECO:0000313" key="2">
    <source>
        <dbReference type="EMBL" id="KAK8771052.1"/>
    </source>
</evidence>
<feature type="compositionally biased region" description="Polar residues" evidence="1">
    <location>
        <begin position="99"/>
        <end position="115"/>
    </location>
</feature>
<feature type="region of interest" description="Disordered" evidence="1">
    <location>
        <begin position="1"/>
        <end position="187"/>
    </location>
</feature>
<sequence length="187" mass="19595">MRGTFGMAPREAGDDVLDPSLLLDNASMPSDDSGFRVEFSRRPSRGEGGDQTPREPPFFSVTMRPRTNDTKEPVITWPPSPETYSLVPADNLTDAGPDTASSETQSSSNTPTGASSEKEASISAQTEASSSADSTSKPAAVIARQLEGLANNVTSDGEAGEDDESGEDSEDGEGYEAGEDEKVISAL</sequence>
<feature type="compositionally biased region" description="Basic and acidic residues" evidence="1">
    <location>
        <begin position="33"/>
        <end position="48"/>
    </location>
</feature>
<dbReference type="AlphaFoldDB" id="A0AAQ4E8V3"/>
<keyword evidence="3" id="KW-1185">Reference proteome</keyword>